<name>A0ABD1T2M4_9LAMI</name>
<dbReference type="PRINTS" id="PR00121">
    <property type="entry name" value="NAKATPASE"/>
</dbReference>
<organism evidence="2 3">
    <name type="scientific">Abeliophyllum distichum</name>
    <dbReference type="NCBI Taxonomy" id="126358"/>
    <lineage>
        <taxon>Eukaryota</taxon>
        <taxon>Viridiplantae</taxon>
        <taxon>Streptophyta</taxon>
        <taxon>Embryophyta</taxon>
        <taxon>Tracheophyta</taxon>
        <taxon>Spermatophyta</taxon>
        <taxon>Magnoliopsida</taxon>
        <taxon>eudicotyledons</taxon>
        <taxon>Gunneridae</taxon>
        <taxon>Pentapetalae</taxon>
        <taxon>asterids</taxon>
        <taxon>lamiids</taxon>
        <taxon>Lamiales</taxon>
        <taxon>Oleaceae</taxon>
        <taxon>Forsythieae</taxon>
        <taxon>Abeliophyllum</taxon>
    </lineage>
</organism>
<keyword evidence="1" id="KW-0460">Magnesium</keyword>
<dbReference type="SUPFAM" id="SSF81653">
    <property type="entry name" value="Calcium ATPase, transduction domain A"/>
    <property type="match status" value="1"/>
</dbReference>
<proteinExistence type="predicted"/>
<protein>
    <submittedName>
        <fullName evidence="2">Calcium-transporting ATPase 12</fullName>
    </submittedName>
</protein>
<keyword evidence="3" id="KW-1185">Reference proteome</keyword>
<dbReference type="AlphaFoldDB" id="A0ABD1T2M4"/>
<dbReference type="Gene3D" id="3.40.1110.10">
    <property type="entry name" value="Calcium-transporting ATPase, cytoplasmic domain N"/>
    <property type="match status" value="1"/>
</dbReference>
<dbReference type="EMBL" id="JBFOLK010000006">
    <property type="protein sequence ID" value="KAL2506918.1"/>
    <property type="molecule type" value="Genomic_DNA"/>
</dbReference>
<dbReference type="InterPro" id="IPR023298">
    <property type="entry name" value="ATPase_P-typ_TM_dom_sf"/>
</dbReference>
<accession>A0ABD1T2M4</accession>
<dbReference type="PANTHER" id="PTHR24093">
    <property type="entry name" value="CATION TRANSPORTING ATPASE"/>
    <property type="match status" value="1"/>
</dbReference>
<dbReference type="InterPro" id="IPR023299">
    <property type="entry name" value="ATPase_P-typ_cyto_dom_N"/>
</dbReference>
<sequence>MTRESDHVEINQDRNPFLFSGTKVSDGYAKMLITSVGMNTTWGEMMSTISQDTNVQTPIPAQLDKLTSSIGKTASTIVVDAIPEGLPLAVASTLAYLMKRMMANQAMVRRHSACETMGFATTICTDKTGTFRLNQMKITKFWLGKECIEGKSYVSIAANVLELLQQGVSNMTGSVYMSSASGLEFYSSPTEKAILSWAVLELNMDTEKVKQNCSVLHVEAFNSEKKRSGILIKKVEDDMVHAHWKGAAEMILKRCFHYYNFEGNVNSLNNWMKFDQIIQGKGASSLRCIAFAHEQFFELEDVNPNG</sequence>
<evidence type="ECO:0000256" key="1">
    <source>
        <dbReference type="ARBA" id="ARBA00022842"/>
    </source>
</evidence>
<gene>
    <name evidence="2" type="ORF">Adt_22539</name>
</gene>
<evidence type="ECO:0000313" key="3">
    <source>
        <dbReference type="Proteomes" id="UP001604336"/>
    </source>
</evidence>
<dbReference type="InterPro" id="IPR008250">
    <property type="entry name" value="ATPase_P-typ_transduc_dom_A_sf"/>
</dbReference>
<dbReference type="PANTHER" id="PTHR24093:SF434">
    <property type="entry name" value="CALCIUM-TRANSPORTING ATPASE 13, PLASMA MEMBRANE-TYPE-RELATED"/>
    <property type="match status" value="1"/>
</dbReference>
<dbReference type="Proteomes" id="UP001604336">
    <property type="component" value="Unassembled WGS sequence"/>
</dbReference>
<dbReference type="SUPFAM" id="SSF81665">
    <property type="entry name" value="Calcium ATPase, transmembrane domain M"/>
    <property type="match status" value="1"/>
</dbReference>
<dbReference type="Pfam" id="PF13246">
    <property type="entry name" value="Cation_ATPase"/>
    <property type="match status" value="1"/>
</dbReference>
<dbReference type="Gene3D" id="1.20.1110.10">
    <property type="entry name" value="Calcium-transporting ATPase, transmembrane domain"/>
    <property type="match status" value="1"/>
</dbReference>
<dbReference type="SUPFAM" id="SSF81660">
    <property type="entry name" value="Metal cation-transporting ATPase, ATP-binding domain N"/>
    <property type="match status" value="1"/>
</dbReference>
<evidence type="ECO:0000313" key="2">
    <source>
        <dbReference type="EMBL" id="KAL2506918.1"/>
    </source>
</evidence>
<comment type="caution">
    <text evidence="2">The sequence shown here is derived from an EMBL/GenBank/DDBJ whole genome shotgun (WGS) entry which is preliminary data.</text>
</comment>
<reference evidence="3" key="1">
    <citation type="submission" date="2024-07" db="EMBL/GenBank/DDBJ databases">
        <title>Two chromosome-level genome assemblies of Korean endemic species Abeliophyllum distichum and Forsythia ovata (Oleaceae).</title>
        <authorList>
            <person name="Jang H."/>
        </authorList>
    </citation>
    <scope>NUCLEOTIDE SEQUENCE [LARGE SCALE GENOMIC DNA]</scope>
</reference>